<dbReference type="AlphaFoldDB" id="A0A0J8U023"/>
<reference evidence="2" key="1">
    <citation type="journal article" date="2010" name="Genome Res.">
        <title>Population genomic sequencing of Coccidioides fungi reveals recent hybridization and transposon control.</title>
        <authorList>
            <person name="Neafsey D.E."/>
            <person name="Barker B.M."/>
            <person name="Sharpton T.J."/>
            <person name="Stajich J.E."/>
            <person name="Park D.J."/>
            <person name="Whiston E."/>
            <person name="Hung C.-Y."/>
            <person name="McMahan C."/>
            <person name="White J."/>
            <person name="Sykes S."/>
            <person name="Heiman D."/>
            <person name="Young S."/>
            <person name="Zeng Q."/>
            <person name="Abouelleil A."/>
            <person name="Aftuck L."/>
            <person name="Bessette D."/>
            <person name="Brown A."/>
            <person name="FitzGerald M."/>
            <person name="Lui A."/>
            <person name="Macdonald J.P."/>
            <person name="Priest M."/>
            <person name="Orbach M.J."/>
            <person name="Galgiani J.N."/>
            <person name="Kirkland T.N."/>
            <person name="Cole G.T."/>
            <person name="Birren B.W."/>
            <person name="Henn M.R."/>
            <person name="Taylor J.W."/>
            <person name="Rounsley S.D."/>
        </authorList>
    </citation>
    <scope>NUCLEOTIDE SEQUENCE [LARGE SCALE GENOMIC DNA]</scope>
    <source>
        <strain evidence="2">RMSCC 3703</strain>
    </source>
</reference>
<organism evidence="1 2">
    <name type="scientific">Coccidioides immitis RMSCC 3703</name>
    <dbReference type="NCBI Taxonomy" id="454286"/>
    <lineage>
        <taxon>Eukaryota</taxon>
        <taxon>Fungi</taxon>
        <taxon>Dikarya</taxon>
        <taxon>Ascomycota</taxon>
        <taxon>Pezizomycotina</taxon>
        <taxon>Eurotiomycetes</taxon>
        <taxon>Eurotiomycetidae</taxon>
        <taxon>Onygenales</taxon>
        <taxon>Onygenaceae</taxon>
        <taxon>Coccidioides</taxon>
    </lineage>
</organism>
<protein>
    <submittedName>
        <fullName evidence="1">Uncharacterized protein</fullName>
    </submittedName>
</protein>
<evidence type="ECO:0000313" key="1">
    <source>
        <dbReference type="EMBL" id="KMU79572.1"/>
    </source>
</evidence>
<dbReference type="EMBL" id="DS268123">
    <property type="protein sequence ID" value="KMU79572.1"/>
    <property type="molecule type" value="Genomic_DNA"/>
</dbReference>
<proteinExistence type="predicted"/>
<dbReference type="Proteomes" id="UP000054559">
    <property type="component" value="Unassembled WGS sequence"/>
</dbReference>
<gene>
    <name evidence="1" type="ORF">CISG_01990</name>
</gene>
<sequence>MQNVERLECGFSVSLTVSIPTRRLNPTLPVSTGTSCGIAHFRPDVASSVWKKTARRKRLVSRALLPARFFGPRVYACRGHLVCSVSLQCAPKLFGDRRSTTASVSYMLAGLVMPAVLETKDPLLKHPFLNYTAGKEGSPFGVPS</sequence>
<evidence type="ECO:0000313" key="2">
    <source>
        <dbReference type="Proteomes" id="UP000054559"/>
    </source>
</evidence>
<name>A0A0J8U023_COCIT</name>
<accession>A0A0J8U023</accession>